<protein>
    <submittedName>
        <fullName evidence="8">DUF4102 domain-containing protein</fullName>
    </submittedName>
</protein>
<dbReference type="Proteomes" id="UP000594118">
    <property type="component" value="Chromosome"/>
</dbReference>
<sequence length="415" mass="45936">MPRIAKELSAITVRNLAHPGHGGNVAHAVGGVTGLYLQITPNGARSWLLRYVVNGSRHSMGLGPFPEVTLARAREKARDAREMIRAGGDPLCEKRVAQEARRAQVTFADAADETVKAKSGGFRNEKHKKQWRSTLDTYAAPVLGDMPVTDITVDDIKRVLEPIWTTKTETATRLRGRIEAVLAWATVHGHRTGDNPARWKGNLDASLPKPKKGSKVKNHPALTLDDAPAWFADLRKRDGFASRALEFTVLTAARSGEVRGATWDEIDLVAGVWTIPAERMKAEKEHRVPLNVAAKALLEGMDRMGDSPYLFPALRGGALSDMALSACMKRINEARDSGYLDARSKRPAVPHGLRSTFRDWAAERTEYPAEMAEMALAHQVGSAVERAYRRSDMMEKRRHMMEDWADFLGAMTCQK</sequence>
<evidence type="ECO:0000256" key="2">
    <source>
        <dbReference type="ARBA" id="ARBA00022908"/>
    </source>
</evidence>
<organism evidence="8 9">
    <name type="scientific">Pseudooceanicola spongiae</name>
    <dbReference type="NCBI Taxonomy" id="2613965"/>
    <lineage>
        <taxon>Bacteria</taxon>
        <taxon>Pseudomonadati</taxon>
        <taxon>Pseudomonadota</taxon>
        <taxon>Alphaproteobacteria</taxon>
        <taxon>Rhodobacterales</taxon>
        <taxon>Paracoccaceae</taxon>
        <taxon>Pseudooceanicola</taxon>
    </lineage>
</organism>
<dbReference type="InterPro" id="IPR013762">
    <property type="entry name" value="Integrase-like_cat_sf"/>
</dbReference>
<comment type="similarity">
    <text evidence="1">Belongs to the 'phage' integrase family.</text>
</comment>
<reference evidence="8 9" key="1">
    <citation type="submission" date="2019-10" db="EMBL/GenBank/DDBJ databases">
        <title>Pseudopuniceibacterium sp. HQ09 islated from Antarctica.</title>
        <authorList>
            <person name="Liao L."/>
            <person name="Su S."/>
            <person name="Chen B."/>
            <person name="Yu Y."/>
        </authorList>
    </citation>
    <scope>NUCLEOTIDE SEQUENCE [LARGE SCALE GENOMIC DNA]</scope>
    <source>
        <strain evidence="8 9">HQ09</strain>
    </source>
</reference>
<evidence type="ECO:0000259" key="6">
    <source>
        <dbReference type="PROSITE" id="PS51898"/>
    </source>
</evidence>
<evidence type="ECO:0000313" key="8">
    <source>
        <dbReference type="EMBL" id="QOL82661.1"/>
    </source>
</evidence>
<dbReference type="GO" id="GO:0006310">
    <property type="term" value="P:DNA recombination"/>
    <property type="evidence" value="ECO:0007669"/>
    <property type="project" value="UniProtKB-KW"/>
</dbReference>
<dbReference type="Pfam" id="PF22022">
    <property type="entry name" value="Phage_int_M"/>
    <property type="match status" value="1"/>
</dbReference>
<name>A0A7L9WQR9_9RHOB</name>
<evidence type="ECO:0000256" key="1">
    <source>
        <dbReference type="ARBA" id="ARBA00008857"/>
    </source>
</evidence>
<gene>
    <name evidence="8" type="ORF">F3W81_18650</name>
</gene>
<dbReference type="InterPro" id="IPR011010">
    <property type="entry name" value="DNA_brk_join_enz"/>
</dbReference>
<dbReference type="PROSITE" id="PS51898">
    <property type="entry name" value="TYR_RECOMBINASE"/>
    <property type="match status" value="1"/>
</dbReference>
<dbReference type="RefSeq" id="WP_193080927.1">
    <property type="nucleotide sequence ID" value="NZ_CP045201.1"/>
</dbReference>
<evidence type="ECO:0000256" key="3">
    <source>
        <dbReference type="ARBA" id="ARBA00023125"/>
    </source>
</evidence>
<keyword evidence="2" id="KW-0229">DNA integration</keyword>
<dbReference type="PROSITE" id="PS51900">
    <property type="entry name" value="CB"/>
    <property type="match status" value="1"/>
</dbReference>
<dbReference type="GO" id="GO:0003677">
    <property type="term" value="F:DNA binding"/>
    <property type="evidence" value="ECO:0007669"/>
    <property type="project" value="UniProtKB-UniRule"/>
</dbReference>
<keyword evidence="9" id="KW-1185">Reference proteome</keyword>
<evidence type="ECO:0000313" key="9">
    <source>
        <dbReference type="Proteomes" id="UP000594118"/>
    </source>
</evidence>
<dbReference type="PANTHER" id="PTHR30629">
    <property type="entry name" value="PROPHAGE INTEGRASE"/>
    <property type="match status" value="1"/>
</dbReference>
<dbReference type="InterPro" id="IPR038488">
    <property type="entry name" value="Integrase_DNA-bd_sf"/>
</dbReference>
<keyword evidence="3 5" id="KW-0238">DNA-binding</keyword>
<dbReference type="InterPro" id="IPR044068">
    <property type="entry name" value="CB"/>
</dbReference>
<keyword evidence="4" id="KW-0233">DNA recombination</keyword>
<dbReference type="Gene3D" id="1.10.443.10">
    <property type="entry name" value="Intergrase catalytic core"/>
    <property type="match status" value="1"/>
</dbReference>
<dbReference type="Pfam" id="PF13356">
    <property type="entry name" value="Arm-DNA-bind_3"/>
    <property type="match status" value="1"/>
</dbReference>
<dbReference type="Gene3D" id="3.30.160.390">
    <property type="entry name" value="Integrase, DNA-binding domain"/>
    <property type="match status" value="1"/>
</dbReference>
<dbReference type="EMBL" id="CP045201">
    <property type="protein sequence ID" value="QOL82661.1"/>
    <property type="molecule type" value="Genomic_DNA"/>
</dbReference>
<dbReference type="Pfam" id="PF00589">
    <property type="entry name" value="Phage_integrase"/>
    <property type="match status" value="1"/>
</dbReference>
<evidence type="ECO:0000259" key="7">
    <source>
        <dbReference type="PROSITE" id="PS51900"/>
    </source>
</evidence>
<dbReference type="AlphaFoldDB" id="A0A7L9WQR9"/>
<dbReference type="InterPro" id="IPR053876">
    <property type="entry name" value="Phage_int_M"/>
</dbReference>
<dbReference type="KEGG" id="pshq:F3W81_18650"/>
<dbReference type="InterPro" id="IPR010998">
    <property type="entry name" value="Integrase_recombinase_N"/>
</dbReference>
<dbReference type="InterPro" id="IPR002104">
    <property type="entry name" value="Integrase_catalytic"/>
</dbReference>
<dbReference type="SUPFAM" id="SSF56349">
    <property type="entry name" value="DNA breaking-rejoining enzymes"/>
    <property type="match status" value="1"/>
</dbReference>
<dbReference type="InterPro" id="IPR050808">
    <property type="entry name" value="Phage_Integrase"/>
</dbReference>
<evidence type="ECO:0000256" key="5">
    <source>
        <dbReference type="PROSITE-ProRule" id="PRU01248"/>
    </source>
</evidence>
<feature type="domain" description="Tyr recombinase" evidence="6">
    <location>
        <begin position="217"/>
        <end position="401"/>
    </location>
</feature>
<dbReference type="InterPro" id="IPR025166">
    <property type="entry name" value="Integrase_DNA_bind_dom"/>
</dbReference>
<evidence type="ECO:0000256" key="4">
    <source>
        <dbReference type="ARBA" id="ARBA00023172"/>
    </source>
</evidence>
<feature type="domain" description="Core-binding (CB)" evidence="7">
    <location>
        <begin position="105"/>
        <end position="186"/>
    </location>
</feature>
<dbReference type="CDD" id="cd00801">
    <property type="entry name" value="INT_P4_C"/>
    <property type="match status" value="1"/>
</dbReference>
<accession>A0A7L9WQR9</accession>
<dbReference type="GO" id="GO:0015074">
    <property type="term" value="P:DNA integration"/>
    <property type="evidence" value="ECO:0007669"/>
    <property type="project" value="UniProtKB-KW"/>
</dbReference>
<dbReference type="Gene3D" id="1.10.150.130">
    <property type="match status" value="1"/>
</dbReference>
<proteinExistence type="inferred from homology"/>
<dbReference type="PANTHER" id="PTHR30629:SF2">
    <property type="entry name" value="PROPHAGE INTEGRASE INTS-RELATED"/>
    <property type="match status" value="1"/>
</dbReference>